<dbReference type="EMBL" id="JQCQ01000010">
    <property type="protein sequence ID" value="KRO25406.1"/>
    <property type="molecule type" value="Genomic_DNA"/>
</dbReference>
<evidence type="ECO:0000313" key="7">
    <source>
        <dbReference type="Proteomes" id="UP000051249"/>
    </source>
</evidence>
<evidence type="ECO:0000259" key="5">
    <source>
        <dbReference type="PROSITE" id="PS51464"/>
    </source>
</evidence>
<comment type="catalytic activity">
    <reaction evidence="4">
        <text>D-galactosamine 6-phosphate + H2O = D-tagatopyranose 1-phosphate + NH4(+)</text>
        <dbReference type="Rhea" id="RHEA:47680"/>
        <dbReference type="ChEBI" id="CHEBI:15377"/>
        <dbReference type="ChEBI" id="CHEBI:28938"/>
        <dbReference type="ChEBI" id="CHEBI:71674"/>
        <dbReference type="ChEBI" id="CHEBI:138150"/>
    </reaction>
</comment>
<feature type="domain" description="SIS" evidence="5">
    <location>
        <begin position="55"/>
        <end position="208"/>
    </location>
</feature>
<keyword evidence="2" id="KW-0677">Repeat</keyword>
<dbReference type="CDD" id="cd05010">
    <property type="entry name" value="SIS_AgaS_like"/>
    <property type="match status" value="1"/>
</dbReference>
<keyword evidence="6" id="KW-0413">Isomerase</keyword>
<evidence type="ECO:0000256" key="4">
    <source>
        <dbReference type="ARBA" id="ARBA00029292"/>
    </source>
</evidence>
<dbReference type="InterPro" id="IPR035466">
    <property type="entry name" value="GlmS/AgaS_SIS"/>
</dbReference>
<organism evidence="6 7">
    <name type="scientific">Pediococcus argentinicus</name>
    <dbReference type="NCBI Taxonomy" id="480391"/>
    <lineage>
        <taxon>Bacteria</taxon>
        <taxon>Bacillati</taxon>
        <taxon>Bacillota</taxon>
        <taxon>Bacilli</taxon>
        <taxon>Lactobacillales</taxon>
        <taxon>Lactobacillaceae</taxon>
        <taxon>Pediococcus</taxon>
    </lineage>
</organism>
<evidence type="ECO:0000256" key="3">
    <source>
        <dbReference type="ARBA" id="ARBA00022801"/>
    </source>
</evidence>
<dbReference type="InterPro" id="IPR035464">
    <property type="entry name" value="SIS_AgaS"/>
</dbReference>
<dbReference type="InterPro" id="IPR001347">
    <property type="entry name" value="SIS_dom"/>
</dbReference>
<dbReference type="InterPro" id="IPR046348">
    <property type="entry name" value="SIS_dom_sf"/>
</dbReference>
<dbReference type="GO" id="GO:1901135">
    <property type="term" value="P:carbohydrate derivative metabolic process"/>
    <property type="evidence" value="ECO:0007669"/>
    <property type="project" value="InterPro"/>
</dbReference>
<dbReference type="PATRIC" id="fig|480391.4.peg.136"/>
<gene>
    <name evidence="6" type="ORF">IV88_GL000134</name>
</gene>
<dbReference type="InterPro" id="IPR050303">
    <property type="entry name" value="GatZ_KbaZ_carbometab"/>
</dbReference>
<reference evidence="6 7" key="1">
    <citation type="journal article" date="2015" name="Genome Announc.">
        <title>Expanding the biotechnology potential of lactobacilli through comparative genomics of 213 strains and associated genera.</title>
        <authorList>
            <person name="Sun Z."/>
            <person name="Harris H.M."/>
            <person name="McCann A."/>
            <person name="Guo C."/>
            <person name="Argimon S."/>
            <person name="Zhang W."/>
            <person name="Yang X."/>
            <person name="Jeffery I.B."/>
            <person name="Cooney J.C."/>
            <person name="Kagawa T.F."/>
            <person name="Liu W."/>
            <person name="Song Y."/>
            <person name="Salvetti E."/>
            <person name="Wrobel A."/>
            <person name="Rasinkangas P."/>
            <person name="Parkhill J."/>
            <person name="Rea M.C."/>
            <person name="O'Sullivan O."/>
            <person name="Ritari J."/>
            <person name="Douillard F.P."/>
            <person name="Paul Ross R."/>
            <person name="Yang R."/>
            <person name="Briner A.E."/>
            <person name="Felis G.E."/>
            <person name="de Vos W.M."/>
            <person name="Barrangou R."/>
            <person name="Klaenhammer T.R."/>
            <person name="Caufield P.W."/>
            <person name="Cui Y."/>
            <person name="Zhang H."/>
            <person name="O'Toole P.W."/>
        </authorList>
    </citation>
    <scope>NUCLEOTIDE SEQUENCE [LARGE SCALE GENOMIC DNA]</scope>
    <source>
        <strain evidence="6 7">DSM 23026</strain>
    </source>
</reference>
<dbReference type="GO" id="GO:0005886">
    <property type="term" value="C:plasma membrane"/>
    <property type="evidence" value="ECO:0007669"/>
    <property type="project" value="TreeGrafter"/>
</dbReference>
<dbReference type="SUPFAM" id="SSF53697">
    <property type="entry name" value="SIS domain"/>
    <property type="match status" value="1"/>
</dbReference>
<dbReference type="Pfam" id="PF01380">
    <property type="entry name" value="SIS"/>
    <property type="match status" value="1"/>
</dbReference>
<evidence type="ECO:0000256" key="2">
    <source>
        <dbReference type="ARBA" id="ARBA00022737"/>
    </source>
</evidence>
<evidence type="ECO:0000313" key="6">
    <source>
        <dbReference type="EMBL" id="KRO25406.1"/>
    </source>
</evidence>
<dbReference type="PANTHER" id="PTHR32502:SF3">
    <property type="entry name" value="D-GALACTOSAMINE-6-PHOSPHATE DEAMINASE AGAS-RELATED"/>
    <property type="match status" value="1"/>
</dbReference>
<accession>A0A0R2NHX1</accession>
<dbReference type="AlphaFoldDB" id="A0A0R2NHX1"/>
<evidence type="ECO:0000256" key="1">
    <source>
        <dbReference type="ARBA" id="ARBA00007748"/>
    </source>
</evidence>
<name>A0A0R2NHX1_9LACO</name>
<comment type="caution">
    <text evidence="6">The sequence shown here is derived from an EMBL/GenBank/DDBJ whole genome shotgun (WGS) entry which is preliminary data.</text>
</comment>
<dbReference type="GO" id="GO:0009401">
    <property type="term" value="P:phosphoenolpyruvate-dependent sugar phosphotransferase system"/>
    <property type="evidence" value="ECO:0007669"/>
    <property type="project" value="TreeGrafter"/>
</dbReference>
<protein>
    <submittedName>
        <fullName evidence="6">Tagatose-6-phosphate ketose aldose isomerase</fullName>
    </submittedName>
</protein>
<keyword evidence="3" id="KW-0378">Hydrolase</keyword>
<dbReference type="CDD" id="cd05008">
    <property type="entry name" value="SIS_GlmS_GlmD_1"/>
    <property type="match status" value="1"/>
</dbReference>
<keyword evidence="7" id="KW-1185">Reference proteome</keyword>
<dbReference type="PROSITE" id="PS51464">
    <property type="entry name" value="SIS"/>
    <property type="match status" value="1"/>
</dbReference>
<dbReference type="PANTHER" id="PTHR32502">
    <property type="entry name" value="N-ACETYLGALACTOSAMINE PERMEASE II COMPONENT-RELATED"/>
    <property type="match status" value="1"/>
</dbReference>
<sequence>MKGDTKMFKKTDEELTKLGANITTREIQQEPELWKEAFDNYSTKKDEITKFLDSVSKSTSEVVRVIFTGAGSSAYVGDTVAPYLTEHGDRSRFKFEAIDTTKIVSTPMQYLEKDTPTILVSFARSGNSPESVATVDIAEKVIKNLWQLTITCAPEGQLAKHAEGDANNLVLLQPARSNDKGFAMTGSFSCMMLTSLLVFDTAMDSNKSEYVDSISKIGTEIIERESEIQAIVDTDFERIIYLGSGGLSGLTREAQLKILELTAGQKAAMFDSSMGFRHGPKSFVNSKSLVFDFLSNENYVRQYDVDILEEVKHDEIAPTVMGIGQSSSNNFDGDNFVFEKGTVSLPDAYLAFPDIMFAQVLALMTSLKVKNTPDTPSATGTVNRVVKGVTIHEFN</sequence>
<proteinExistence type="inferred from homology"/>
<dbReference type="Proteomes" id="UP000051249">
    <property type="component" value="Unassembled WGS sequence"/>
</dbReference>
<dbReference type="Gene3D" id="3.40.50.10490">
    <property type="entry name" value="Glucose-6-phosphate isomerase like protein, domain 1"/>
    <property type="match status" value="2"/>
</dbReference>
<comment type="similarity">
    <text evidence="1">Belongs to the SIS family. AgaS subfamily.</text>
</comment>
<dbReference type="GO" id="GO:0016787">
    <property type="term" value="F:hydrolase activity"/>
    <property type="evidence" value="ECO:0007669"/>
    <property type="project" value="UniProtKB-KW"/>
</dbReference>
<dbReference type="GO" id="GO:0016853">
    <property type="term" value="F:isomerase activity"/>
    <property type="evidence" value="ECO:0007669"/>
    <property type="project" value="UniProtKB-KW"/>
</dbReference>
<dbReference type="GO" id="GO:0097367">
    <property type="term" value="F:carbohydrate derivative binding"/>
    <property type="evidence" value="ECO:0007669"/>
    <property type="project" value="InterPro"/>
</dbReference>